<accession>A0A2J7QH32</accession>
<dbReference type="GO" id="GO:0005634">
    <property type="term" value="C:nucleus"/>
    <property type="evidence" value="ECO:0007669"/>
    <property type="project" value="UniProtKB-SubCell"/>
</dbReference>
<dbReference type="InParanoid" id="A0A2J7QH32"/>
<dbReference type="OrthoDB" id="6147983at2759"/>
<dbReference type="Proteomes" id="UP000235965">
    <property type="component" value="Unassembled WGS sequence"/>
</dbReference>
<protein>
    <recommendedName>
        <fullName evidence="2">BESS domain-containing protein</fullName>
    </recommendedName>
</protein>
<sequence>TVFICHLHDKIPSGLSATKKHPYYLHDAMQFMNPHITKNWHQQRFMNCMKQKTQSKTPDPDAEFLHSLLPDMKSVTAKQKRTFKIGALNLRDELLEDTGRDQQSSTGLSETSVFYYMTSLREVQDSSQSEFTY</sequence>
<evidence type="ECO:0000313" key="3">
    <source>
        <dbReference type="EMBL" id="PNF27894.1"/>
    </source>
</evidence>
<dbReference type="Pfam" id="PF02944">
    <property type="entry name" value="BESS"/>
    <property type="match status" value="1"/>
</dbReference>
<dbReference type="EMBL" id="NEVH01014358">
    <property type="protein sequence ID" value="PNF27894.1"/>
    <property type="molecule type" value="Genomic_DNA"/>
</dbReference>
<evidence type="ECO:0000259" key="2">
    <source>
        <dbReference type="PROSITE" id="PS51031"/>
    </source>
</evidence>
<proteinExistence type="predicted"/>
<feature type="non-terminal residue" evidence="3">
    <location>
        <position position="1"/>
    </location>
</feature>
<dbReference type="PROSITE" id="PS51031">
    <property type="entry name" value="BESS"/>
    <property type="match status" value="1"/>
</dbReference>
<evidence type="ECO:0000256" key="1">
    <source>
        <dbReference type="PROSITE-ProRule" id="PRU00371"/>
    </source>
</evidence>
<comment type="subcellular location">
    <subcellularLocation>
        <location evidence="1">Nucleus</location>
    </subcellularLocation>
</comment>
<organism evidence="3 4">
    <name type="scientific">Cryptotermes secundus</name>
    <dbReference type="NCBI Taxonomy" id="105785"/>
    <lineage>
        <taxon>Eukaryota</taxon>
        <taxon>Metazoa</taxon>
        <taxon>Ecdysozoa</taxon>
        <taxon>Arthropoda</taxon>
        <taxon>Hexapoda</taxon>
        <taxon>Insecta</taxon>
        <taxon>Pterygota</taxon>
        <taxon>Neoptera</taxon>
        <taxon>Polyneoptera</taxon>
        <taxon>Dictyoptera</taxon>
        <taxon>Blattodea</taxon>
        <taxon>Blattoidea</taxon>
        <taxon>Termitoidae</taxon>
        <taxon>Kalotermitidae</taxon>
        <taxon>Cryptotermitinae</taxon>
        <taxon>Cryptotermes</taxon>
    </lineage>
</organism>
<dbReference type="InterPro" id="IPR004210">
    <property type="entry name" value="BESS_motif"/>
</dbReference>
<name>A0A2J7QH32_9NEOP</name>
<keyword evidence="1" id="KW-0539">Nucleus</keyword>
<feature type="domain" description="BESS" evidence="2">
    <location>
        <begin position="58"/>
        <end position="97"/>
    </location>
</feature>
<gene>
    <name evidence="3" type="ORF">B7P43_G08320</name>
</gene>
<reference evidence="3 4" key="1">
    <citation type="submission" date="2017-12" db="EMBL/GenBank/DDBJ databases">
        <title>Hemimetabolous genomes reveal molecular basis of termite eusociality.</title>
        <authorList>
            <person name="Harrison M.C."/>
            <person name="Jongepier E."/>
            <person name="Robertson H.M."/>
            <person name="Arning N."/>
            <person name="Bitard-Feildel T."/>
            <person name="Chao H."/>
            <person name="Childers C.P."/>
            <person name="Dinh H."/>
            <person name="Doddapaneni H."/>
            <person name="Dugan S."/>
            <person name="Gowin J."/>
            <person name="Greiner C."/>
            <person name="Han Y."/>
            <person name="Hu H."/>
            <person name="Hughes D.S.T."/>
            <person name="Huylmans A.-K."/>
            <person name="Kemena C."/>
            <person name="Kremer L.P.M."/>
            <person name="Lee S.L."/>
            <person name="Lopez-Ezquerra A."/>
            <person name="Mallet L."/>
            <person name="Monroy-Kuhn J.M."/>
            <person name="Moser A."/>
            <person name="Murali S.C."/>
            <person name="Muzny D.M."/>
            <person name="Otani S."/>
            <person name="Piulachs M.-D."/>
            <person name="Poelchau M."/>
            <person name="Qu J."/>
            <person name="Schaub F."/>
            <person name="Wada-Katsumata A."/>
            <person name="Worley K.C."/>
            <person name="Xie Q."/>
            <person name="Ylla G."/>
            <person name="Poulsen M."/>
            <person name="Gibbs R.A."/>
            <person name="Schal C."/>
            <person name="Richards S."/>
            <person name="Belles X."/>
            <person name="Korb J."/>
            <person name="Bornberg-Bauer E."/>
        </authorList>
    </citation>
    <scope>NUCLEOTIDE SEQUENCE [LARGE SCALE GENOMIC DNA]</scope>
    <source>
        <tissue evidence="3">Whole body</tissue>
    </source>
</reference>
<dbReference type="GO" id="GO:0003677">
    <property type="term" value="F:DNA binding"/>
    <property type="evidence" value="ECO:0007669"/>
    <property type="project" value="InterPro"/>
</dbReference>
<evidence type="ECO:0000313" key="4">
    <source>
        <dbReference type="Proteomes" id="UP000235965"/>
    </source>
</evidence>
<keyword evidence="4" id="KW-1185">Reference proteome</keyword>
<dbReference type="AlphaFoldDB" id="A0A2J7QH32"/>
<comment type="caution">
    <text evidence="3">The sequence shown here is derived from an EMBL/GenBank/DDBJ whole genome shotgun (WGS) entry which is preliminary data.</text>
</comment>